<keyword evidence="6" id="KW-1133">Transmembrane helix</keyword>
<sequence>MVHMETATFVAPETSTHVSFQRTLIERKKRPEQDCIMAEEVNKAGVYHDVFAEVYGTDYTVRSCLKTCSQKKAVKICDCYMLSTEIPLTDAMLGNARSAASVSRCNGTELNACVLRIINGTYDSDPCLCPPPCHEVQTEAVVTSAPMTTLVSASENEQLLELLKTAGVSVDVMERYEARGIVVSSPAFAVDTYSRLYIRFRDTFDREIREEFAFTSSDLGANIGGLLGLYIGLSILTVYEVIEFLYDICVLLVRKAKPKSVKI</sequence>
<evidence type="ECO:0000256" key="4">
    <source>
        <dbReference type="ARBA" id="ARBA00022461"/>
    </source>
</evidence>
<evidence type="ECO:0000256" key="3">
    <source>
        <dbReference type="ARBA" id="ARBA00022448"/>
    </source>
</evidence>
<dbReference type="Gene3D" id="1.10.287.770">
    <property type="entry name" value="YojJ-like"/>
    <property type="match status" value="1"/>
</dbReference>
<evidence type="ECO:0000256" key="12">
    <source>
        <dbReference type="RuleBase" id="RU000679"/>
    </source>
</evidence>
<evidence type="ECO:0000256" key="1">
    <source>
        <dbReference type="ARBA" id="ARBA00004141"/>
    </source>
</evidence>
<evidence type="ECO:0000256" key="10">
    <source>
        <dbReference type="ARBA" id="ARBA00023201"/>
    </source>
</evidence>
<keyword evidence="11 12" id="KW-0407">Ion channel</keyword>
<evidence type="ECO:0000256" key="7">
    <source>
        <dbReference type="ARBA" id="ARBA00023053"/>
    </source>
</evidence>
<evidence type="ECO:0000256" key="9">
    <source>
        <dbReference type="ARBA" id="ARBA00023136"/>
    </source>
</evidence>
<evidence type="ECO:0000256" key="6">
    <source>
        <dbReference type="ARBA" id="ARBA00022989"/>
    </source>
</evidence>
<keyword evidence="7" id="KW-0915">Sodium</keyword>
<dbReference type="GeneID" id="106815659"/>
<dbReference type="PANTHER" id="PTHR11690:SF248">
    <property type="entry name" value="PICKPOCKET 17, ISOFORM A"/>
    <property type="match status" value="1"/>
</dbReference>
<evidence type="ECO:0000313" key="14">
    <source>
        <dbReference type="RefSeq" id="XP_014675642.1"/>
    </source>
</evidence>
<dbReference type="PRINTS" id="PR01078">
    <property type="entry name" value="AMINACHANNEL"/>
</dbReference>
<dbReference type="PANTHER" id="PTHR11690">
    <property type="entry name" value="AMILORIDE-SENSITIVE SODIUM CHANNEL-RELATED"/>
    <property type="match status" value="1"/>
</dbReference>
<evidence type="ECO:0000256" key="11">
    <source>
        <dbReference type="ARBA" id="ARBA00023303"/>
    </source>
</evidence>
<dbReference type="RefSeq" id="XP_014675642.1">
    <property type="nucleotide sequence ID" value="XM_014820156.1"/>
</dbReference>
<dbReference type="Proteomes" id="UP000695022">
    <property type="component" value="Unplaced"/>
</dbReference>
<dbReference type="Gene3D" id="1.10.287.820">
    <property type="entry name" value="Acid-sensing ion channel domain"/>
    <property type="match status" value="1"/>
</dbReference>
<organism evidence="13 14">
    <name type="scientific">Priapulus caudatus</name>
    <name type="common">Priapulid worm</name>
    <dbReference type="NCBI Taxonomy" id="37621"/>
    <lineage>
        <taxon>Eukaryota</taxon>
        <taxon>Metazoa</taxon>
        <taxon>Ecdysozoa</taxon>
        <taxon>Scalidophora</taxon>
        <taxon>Priapulida</taxon>
        <taxon>Priapulimorpha</taxon>
        <taxon>Priapulimorphida</taxon>
        <taxon>Priapulidae</taxon>
        <taxon>Priapulus</taxon>
    </lineage>
</organism>
<dbReference type="InterPro" id="IPR001873">
    <property type="entry name" value="ENaC"/>
</dbReference>
<comment type="subcellular location">
    <subcellularLocation>
        <location evidence="1">Membrane</location>
        <topology evidence="1">Multi-pass membrane protein</topology>
    </subcellularLocation>
</comment>
<evidence type="ECO:0000256" key="5">
    <source>
        <dbReference type="ARBA" id="ARBA00022692"/>
    </source>
</evidence>
<protein>
    <submittedName>
        <fullName evidence="14">Amiloride-sensitive sodium channel subunit beta-like</fullName>
    </submittedName>
</protein>
<gene>
    <name evidence="14" type="primary">LOC106815659</name>
</gene>
<keyword evidence="13" id="KW-1185">Reference proteome</keyword>
<proteinExistence type="inferred from homology"/>
<dbReference type="Pfam" id="PF00858">
    <property type="entry name" value="ASC"/>
    <property type="match status" value="1"/>
</dbReference>
<evidence type="ECO:0000256" key="2">
    <source>
        <dbReference type="ARBA" id="ARBA00007193"/>
    </source>
</evidence>
<keyword evidence="4 12" id="KW-0894">Sodium channel</keyword>
<keyword evidence="9" id="KW-0472">Membrane</keyword>
<keyword evidence="10 12" id="KW-0739">Sodium transport</keyword>
<keyword evidence="8 12" id="KW-0406">Ion transport</keyword>
<accession>A0ABM1ETX1</accession>
<reference evidence="14" key="1">
    <citation type="submission" date="2025-08" db="UniProtKB">
        <authorList>
            <consortium name="RefSeq"/>
        </authorList>
    </citation>
    <scope>IDENTIFICATION</scope>
</reference>
<comment type="similarity">
    <text evidence="2 12">Belongs to the amiloride-sensitive sodium channel (TC 1.A.6) family.</text>
</comment>
<keyword evidence="5 12" id="KW-0812">Transmembrane</keyword>
<name>A0ABM1ETX1_PRICU</name>
<evidence type="ECO:0000256" key="8">
    <source>
        <dbReference type="ARBA" id="ARBA00023065"/>
    </source>
</evidence>
<evidence type="ECO:0000313" key="13">
    <source>
        <dbReference type="Proteomes" id="UP000695022"/>
    </source>
</evidence>
<keyword evidence="3 12" id="KW-0813">Transport</keyword>